<dbReference type="InterPro" id="IPR027805">
    <property type="entry name" value="Transposase_HTH_dom"/>
</dbReference>
<sequence length="146" mass="16177">MLVYPCGLDVSSRSLRFPAARLREHHHRIGSRWRRLPAGRQALLTLAHLRHGTTYAQLAAGFRVGTSTVYRYIREAVDLLAALAPTLTEAMKTASTKAFVILNGTLPPIDRIAADRPLFSGKHKKHGMNVQVITDPFSRLLRASPA</sequence>
<comment type="caution">
    <text evidence="2">The sequence shown here is derived from an EMBL/GenBank/DDBJ whole genome shotgun (WGS) entry which is preliminary data.</text>
</comment>
<evidence type="ECO:0000313" key="3">
    <source>
        <dbReference type="Proteomes" id="UP001596413"/>
    </source>
</evidence>
<feature type="non-terminal residue" evidence="2">
    <location>
        <position position="146"/>
    </location>
</feature>
<keyword evidence="3" id="KW-1185">Reference proteome</keyword>
<name>A0ABW2GLD1_9ACTN</name>
<protein>
    <submittedName>
        <fullName evidence="2">Transposase family protein</fullName>
    </submittedName>
</protein>
<feature type="domain" description="Transposase Helix-turn-helix" evidence="1">
    <location>
        <begin position="34"/>
        <end position="84"/>
    </location>
</feature>
<gene>
    <name evidence="2" type="ORF">ACFQLX_25745</name>
</gene>
<dbReference type="Proteomes" id="UP001596413">
    <property type="component" value="Unassembled WGS sequence"/>
</dbReference>
<dbReference type="Pfam" id="PF13613">
    <property type="entry name" value="HTH_Tnp_4"/>
    <property type="match status" value="1"/>
</dbReference>
<dbReference type="RefSeq" id="WP_386418942.1">
    <property type="nucleotide sequence ID" value="NZ_JBHSZO010000100.1"/>
</dbReference>
<evidence type="ECO:0000259" key="1">
    <source>
        <dbReference type="Pfam" id="PF13613"/>
    </source>
</evidence>
<proteinExistence type="predicted"/>
<reference evidence="3" key="1">
    <citation type="journal article" date="2019" name="Int. J. Syst. Evol. Microbiol.">
        <title>The Global Catalogue of Microorganisms (GCM) 10K type strain sequencing project: providing services to taxonomists for standard genome sequencing and annotation.</title>
        <authorList>
            <consortium name="The Broad Institute Genomics Platform"/>
            <consortium name="The Broad Institute Genome Sequencing Center for Infectious Disease"/>
            <person name="Wu L."/>
            <person name="Ma J."/>
        </authorList>
    </citation>
    <scope>NUCLEOTIDE SEQUENCE [LARGE SCALE GENOMIC DNA]</scope>
    <source>
        <strain evidence="3">CGMCC 1.13681</strain>
    </source>
</reference>
<evidence type="ECO:0000313" key="2">
    <source>
        <dbReference type="EMBL" id="MFC7221533.1"/>
    </source>
</evidence>
<accession>A0ABW2GLD1</accession>
<dbReference type="EMBL" id="JBHSZO010000100">
    <property type="protein sequence ID" value="MFC7221533.1"/>
    <property type="molecule type" value="Genomic_DNA"/>
</dbReference>
<organism evidence="2 3">
    <name type="scientific">Streptomyces polyrhachis</name>
    <dbReference type="NCBI Taxonomy" id="1282885"/>
    <lineage>
        <taxon>Bacteria</taxon>
        <taxon>Bacillati</taxon>
        <taxon>Actinomycetota</taxon>
        <taxon>Actinomycetes</taxon>
        <taxon>Kitasatosporales</taxon>
        <taxon>Streptomycetaceae</taxon>
        <taxon>Streptomyces</taxon>
    </lineage>
</organism>